<dbReference type="AlphaFoldDB" id="A0AA40KS10"/>
<accession>A0AA40KS10</accession>
<reference evidence="6" key="1">
    <citation type="submission" date="2021-10" db="EMBL/GenBank/DDBJ databases">
        <title>Melipona bicolor Genome sequencing and assembly.</title>
        <authorList>
            <person name="Araujo N.S."/>
            <person name="Arias M.C."/>
        </authorList>
    </citation>
    <scope>NUCLEOTIDE SEQUENCE</scope>
    <source>
        <strain evidence="6">USP_2M_L1-L4_2017</strain>
        <tissue evidence="6">Whole body</tissue>
    </source>
</reference>
<dbReference type="Proteomes" id="UP001177670">
    <property type="component" value="Unassembled WGS sequence"/>
</dbReference>
<dbReference type="Pfam" id="PF17521">
    <property type="entry name" value="Secapin"/>
    <property type="match status" value="1"/>
</dbReference>
<proteinExistence type="inferred from homology"/>
<name>A0AA40KS10_9HYME</name>
<evidence type="ECO:0000256" key="1">
    <source>
        <dbReference type="ARBA" id="ARBA00004613"/>
    </source>
</evidence>
<comment type="caution">
    <text evidence="6">The sequence shown here is derived from an EMBL/GenBank/DDBJ whole genome shotgun (WGS) entry which is preliminary data.</text>
</comment>
<feature type="signal peptide" evidence="5">
    <location>
        <begin position="1"/>
        <end position="23"/>
    </location>
</feature>
<keyword evidence="3" id="KW-0964">Secreted</keyword>
<dbReference type="EMBL" id="JAHYIQ010000007">
    <property type="protein sequence ID" value="KAK1130673.1"/>
    <property type="molecule type" value="Genomic_DNA"/>
</dbReference>
<gene>
    <name evidence="6" type="ORF">K0M31_018789</name>
</gene>
<keyword evidence="5" id="KW-0732">Signal</keyword>
<evidence type="ECO:0000256" key="3">
    <source>
        <dbReference type="ARBA" id="ARBA00022525"/>
    </source>
</evidence>
<organism evidence="6 7">
    <name type="scientific">Melipona bicolor</name>
    <dbReference type="NCBI Taxonomy" id="60889"/>
    <lineage>
        <taxon>Eukaryota</taxon>
        <taxon>Metazoa</taxon>
        <taxon>Ecdysozoa</taxon>
        <taxon>Arthropoda</taxon>
        <taxon>Hexapoda</taxon>
        <taxon>Insecta</taxon>
        <taxon>Pterygota</taxon>
        <taxon>Neoptera</taxon>
        <taxon>Endopterygota</taxon>
        <taxon>Hymenoptera</taxon>
        <taxon>Apocrita</taxon>
        <taxon>Aculeata</taxon>
        <taxon>Apoidea</taxon>
        <taxon>Anthophila</taxon>
        <taxon>Apidae</taxon>
        <taxon>Melipona</taxon>
    </lineage>
</organism>
<sequence>MSPFSRLCLVLVVLAALVQLSRGQETTKQPFLLQKIKDGLGFVHKSIQNATERSKLGYILIFDEPTTSTTTEMSTTTATGENIDLELRQIIDVPNRCHPGYDFIHGSCRKKVLR</sequence>
<evidence type="ECO:0000256" key="4">
    <source>
        <dbReference type="ARBA" id="ARBA00023157"/>
    </source>
</evidence>
<evidence type="ECO:0000256" key="5">
    <source>
        <dbReference type="SAM" id="SignalP"/>
    </source>
</evidence>
<evidence type="ECO:0000313" key="6">
    <source>
        <dbReference type="EMBL" id="KAK1130673.1"/>
    </source>
</evidence>
<evidence type="ECO:0000313" key="7">
    <source>
        <dbReference type="Proteomes" id="UP001177670"/>
    </source>
</evidence>
<evidence type="ECO:0000256" key="2">
    <source>
        <dbReference type="ARBA" id="ARBA00006280"/>
    </source>
</evidence>
<keyword evidence="4" id="KW-1015">Disulfide bond</keyword>
<feature type="chain" id="PRO_5041290602" evidence="5">
    <location>
        <begin position="24"/>
        <end position="114"/>
    </location>
</feature>
<protein>
    <submittedName>
        <fullName evidence="6">Uncharacterized protein</fullName>
    </submittedName>
</protein>
<comment type="similarity">
    <text evidence="2">Belongs to the secapin family.</text>
</comment>
<dbReference type="InterPro" id="IPR020128">
    <property type="entry name" value="Secapin"/>
</dbReference>
<keyword evidence="7" id="KW-1185">Reference proteome</keyword>
<comment type="subcellular location">
    <subcellularLocation>
        <location evidence="1">Secreted</location>
    </subcellularLocation>
</comment>
<dbReference type="GO" id="GO:0005576">
    <property type="term" value="C:extracellular region"/>
    <property type="evidence" value="ECO:0007669"/>
    <property type="project" value="UniProtKB-SubCell"/>
</dbReference>